<organism evidence="1">
    <name type="scientific">uncultured bacterium</name>
    <name type="common">gcode 4</name>
    <dbReference type="NCBI Taxonomy" id="1234023"/>
    <lineage>
        <taxon>Bacteria</taxon>
        <taxon>environmental samples</taxon>
    </lineage>
</organism>
<gene>
    <name evidence="1" type="ORF">ACD_78C00199G0001</name>
</gene>
<proteinExistence type="predicted"/>
<comment type="caution">
    <text evidence="1">The sequence shown here is derived from an EMBL/GenBank/DDBJ whole genome shotgun (WGS) entry which is preliminary data.</text>
</comment>
<name>K1YX71_9BACT</name>
<dbReference type="EMBL" id="AMFJ01034199">
    <property type="protein sequence ID" value="EKD29959.1"/>
    <property type="molecule type" value="Genomic_DNA"/>
</dbReference>
<dbReference type="AlphaFoldDB" id="K1YX71"/>
<protein>
    <submittedName>
        <fullName evidence="1">Uncharacterized protein</fullName>
    </submittedName>
</protein>
<sequence length="251" mass="29182">MHSSETNILIFRWWLGTKTRLNPCRIPRSRRDILKIRCLGGESPGGGSELVIGGVDTFRFRIYNLQKSVYIGGTELFQSAVLEYNIGYLILLSDEREGFVIDRISGLDLLGNRDSEFLEENHLHLFGGVDIEPLADEIIDLQLFILGFPGDIFADGTKLFFIHIHSRSLHFRKDDEEFWFHIKNGLKFWIQSIFHERLFIGKIRPFDGILLFIFRYLIMVFKIHKHRKIEVAVDGGSEIFIVTDIEKRHSN</sequence>
<reference evidence="1" key="1">
    <citation type="journal article" date="2012" name="Science">
        <title>Fermentation, hydrogen, and sulfur metabolism in multiple uncultivated bacterial phyla.</title>
        <authorList>
            <person name="Wrighton K.C."/>
            <person name="Thomas B.C."/>
            <person name="Sharon I."/>
            <person name="Miller C.S."/>
            <person name="Castelle C.J."/>
            <person name="VerBerkmoes N.C."/>
            <person name="Wilkins M.J."/>
            <person name="Hettich R.L."/>
            <person name="Lipton M.S."/>
            <person name="Williams K.H."/>
            <person name="Long P.E."/>
            <person name="Banfield J.F."/>
        </authorList>
    </citation>
    <scope>NUCLEOTIDE SEQUENCE [LARGE SCALE GENOMIC DNA]</scope>
</reference>
<accession>K1YX71</accession>
<evidence type="ECO:0000313" key="1">
    <source>
        <dbReference type="EMBL" id="EKD29959.1"/>
    </source>
</evidence>